<proteinExistence type="predicted"/>
<gene>
    <name evidence="3" type="ORF">F751_1466</name>
</gene>
<sequence length="222" mass="23398">MELHNTYYLVRHGNSLANQAGKIVSTLEAGTLEEWGLSDLGKQQAHAAGDTLRERLGQQPQAPLVLASPFSRTLQTAQLIVERLGHDVAVQVQAQNQAQPAPELRERDFGALDGGSDASYLAEWSRDAEDTDYKAGGTGESVAEVARRATSLLRRLEDEHSGRSVILVAHGDSISILAAAVLGPGLAHHRQYALENCGVLCLGPGGEGPSGQQADPAPGPAA</sequence>
<feature type="binding site" evidence="2">
    <location>
        <position position="72"/>
    </location>
    <ligand>
        <name>substrate</name>
    </ligand>
</feature>
<feature type="binding site" evidence="2">
    <location>
        <begin position="11"/>
        <end position="18"/>
    </location>
    <ligand>
        <name>substrate</name>
    </ligand>
</feature>
<organism evidence="3 4">
    <name type="scientific">Auxenochlorella protothecoides</name>
    <name type="common">Green microalga</name>
    <name type="synonym">Chlorella protothecoides</name>
    <dbReference type="NCBI Taxonomy" id="3075"/>
    <lineage>
        <taxon>Eukaryota</taxon>
        <taxon>Viridiplantae</taxon>
        <taxon>Chlorophyta</taxon>
        <taxon>core chlorophytes</taxon>
        <taxon>Trebouxiophyceae</taxon>
        <taxon>Chlorellales</taxon>
        <taxon>Chlorellaceae</taxon>
        <taxon>Auxenochlorella</taxon>
    </lineage>
</organism>
<dbReference type="InterPro" id="IPR013078">
    <property type="entry name" value="His_Pase_superF_clade-1"/>
</dbReference>
<evidence type="ECO:0000313" key="3">
    <source>
        <dbReference type="EMBL" id="KFM25852.1"/>
    </source>
</evidence>
<dbReference type="PANTHER" id="PTHR47821:SF2">
    <property type="entry name" value="PHOSPHOGLYCERATE MUTASE FAMILY PROTEIN"/>
    <property type="match status" value="1"/>
</dbReference>
<dbReference type="GeneID" id="23612857"/>
<reference evidence="3 4" key="1">
    <citation type="journal article" date="2014" name="BMC Genomics">
        <title>Oil accumulation mechanisms of the oleaginous microalga Chlorella protothecoides revealed through its genome, transcriptomes, and proteomes.</title>
        <authorList>
            <person name="Gao C."/>
            <person name="Wang Y."/>
            <person name="Shen Y."/>
            <person name="Yan D."/>
            <person name="He X."/>
            <person name="Dai J."/>
            <person name="Wu Q."/>
        </authorList>
    </citation>
    <scope>NUCLEOTIDE SEQUENCE [LARGE SCALE GENOMIC DNA]</scope>
    <source>
        <strain evidence="3 4">0710</strain>
    </source>
</reference>
<dbReference type="EMBL" id="KL662123">
    <property type="protein sequence ID" value="KFM25852.1"/>
    <property type="molecule type" value="Genomic_DNA"/>
</dbReference>
<dbReference type="STRING" id="3075.A0A087SJE8"/>
<dbReference type="InterPro" id="IPR029033">
    <property type="entry name" value="His_PPase_superfam"/>
</dbReference>
<dbReference type="SMART" id="SM00855">
    <property type="entry name" value="PGAM"/>
    <property type="match status" value="1"/>
</dbReference>
<evidence type="ECO:0000313" key="4">
    <source>
        <dbReference type="Proteomes" id="UP000028924"/>
    </source>
</evidence>
<evidence type="ECO:0000256" key="2">
    <source>
        <dbReference type="PIRSR" id="PIRSR613078-2"/>
    </source>
</evidence>
<dbReference type="Gene3D" id="3.40.50.1240">
    <property type="entry name" value="Phosphoglycerate mutase-like"/>
    <property type="match status" value="1"/>
</dbReference>
<dbReference type="PANTHER" id="PTHR47821">
    <property type="entry name" value="PHOSPHOGLYCERATE MUTASE FAMILY PROTEIN"/>
    <property type="match status" value="1"/>
</dbReference>
<dbReference type="eggNOG" id="ENOG502QSKC">
    <property type="taxonomic scope" value="Eukaryota"/>
</dbReference>
<feature type="active site" description="Proton donor/acceptor" evidence="1">
    <location>
        <position position="106"/>
    </location>
</feature>
<dbReference type="CDD" id="cd07067">
    <property type="entry name" value="HP_PGM_like"/>
    <property type="match status" value="1"/>
</dbReference>
<dbReference type="AlphaFoldDB" id="A0A087SJE8"/>
<dbReference type="RefSeq" id="XP_011398748.1">
    <property type="nucleotide sequence ID" value="XM_011400446.1"/>
</dbReference>
<protein>
    <submittedName>
        <fullName evidence="3">Putative phosphoglycerate mutase GpmB</fullName>
    </submittedName>
</protein>
<dbReference type="Pfam" id="PF00300">
    <property type="entry name" value="His_Phos_1"/>
    <property type="match status" value="1"/>
</dbReference>
<keyword evidence="4" id="KW-1185">Reference proteome</keyword>
<dbReference type="OrthoDB" id="354304at2759"/>
<feature type="active site" description="Tele-phosphohistidine intermediate" evidence="1">
    <location>
        <position position="12"/>
    </location>
</feature>
<dbReference type="SUPFAM" id="SSF53254">
    <property type="entry name" value="Phosphoglycerate mutase-like"/>
    <property type="match status" value="1"/>
</dbReference>
<accession>A0A087SJE8</accession>
<evidence type="ECO:0000256" key="1">
    <source>
        <dbReference type="PIRSR" id="PIRSR613078-1"/>
    </source>
</evidence>
<dbReference type="Proteomes" id="UP000028924">
    <property type="component" value="Unassembled WGS sequence"/>
</dbReference>
<name>A0A087SJE8_AUXPR</name>
<dbReference type="KEGG" id="apro:F751_1466"/>